<accession>A0AC59ZE41</accession>
<gene>
    <name evidence="1" type="ORF">MRATA1EN22A_LOCUS17132</name>
</gene>
<reference evidence="1" key="2">
    <citation type="submission" date="2025-03" db="EMBL/GenBank/DDBJ databases">
        <authorList>
            <consortium name="ELIXIR-Norway"/>
            <consortium name="Elixir Norway"/>
        </authorList>
    </citation>
    <scope>NUCLEOTIDE SEQUENCE</scope>
</reference>
<protein>
    <submittedName>
        <fullName evidence="1">Uncharacterized protein</fullName>
    </submittedName>
</protein>
<evidence type="ECO:0000313" key="1">
    <source>
        <dbReference type="EMBL" id="CAN0384046.1"/>
    </source>
</evidence>
<dbReference type="EMBL" id="OX596112">
    <property type="protein sequence ID" value="CAN0384046.1"/>
    <property type="molecule type" value="Genomic_DNA"/>
</dbReference>
<organism evidence="1 2">
    <name type="scientific">Rangifer tarandus platyrhynchus</name>
    <name type="common">Svalbard reindeer</name>
    <dbReference type="NCBI Taxonomy" id="3082113"/>
    <lineage>
        <taxon>Eukaryota</taxon>
        <taxon>Metazoa</taxon>
        <taxon>Chordata</taxon>
        <taxon>Craniata</taxon>
        <taxon>Vertebrata</taxon>
        <taxon>Euteleostomi</taxon>
        <taxon>Mammalia</taxon>
        <taxon>Eutheria</taxon>
        <taxon>Laurasiatheria</taxon>
        <taxon>Artiodactyla</taxon>
        <taxon>Ruminantia</taxon>
        <taxon>Pecora</taxon>
        <taxon>Cervidae</taxon>
        <taxon>Odocoileinae</taxon>
        <taxon>Rangifer</taxon>
    </lineage>
</organism>
<sequence length="410" mass="44735">MRRCQCTRQAQTSEKISVGWDQASVFEDPLAIPGCSGITGAQRTRGSELRLLPESPGLNRERSQASAEEQRRAGSPELARVMDGLPRPLLAKVRHRPSMLRGCEPRRSSPPIPPKVALCRHLTVRGPPSSGLALCFVTRGPPFAADSGVTVSLRCRFPTSLGRSLPSSKSSPGQICRQIFLYGRVPPLESLASPCGSSQRLSTLKKYQGRPSRRGASTRTRPGPTSKAWCKVSTLVCTRLVTSSVPGALGSPSGTTRALASLLSMWSPIPRSQTTTVTMTGLREEDSGHYWYRIYHTSGCSVSKPVKFYPVVSPGEPLPRDPLTPFWCLLITVSWKSGCPPLAESPGEVVGNMCPGDSDMHTHTHTRTHPFHTLSPWFTSLLKDAQTEPNTHLYAIHNLYCFGKDPVQLC</sequence>
<proteinExistence type="predicted"/>
<name>A0AC59ZE41_RANTA</name>
<evidence type="ECO:0000313" key="2">
    <source>
        <dbReference type="Proteomes" id="UP001162501"/>
    </source>
</evidence>
<dbReference type="Proteomes" id="UP001162501">
    <property type="component" value="Chromosome 28"/>
</dbReference>
<reference evidence="1" key="1">
    <citation type="submission" date="2023-05" db="EMBL/GenBank/DDBJ databases">
        <authorList>
            <consortium name="ELIXIR-Norway"/>
        </authorList>
    </citation>
    <scope>NUCLEOTIDE SEQUENCE</scope>
</reference>